<dbReference type="PROSITE" id="PS50221">
    <property type="entry name" value="GAIN_B"/>
    <property type="match status" value="1"/>
</dbReference>
<dbReference type="Gene3D" id="2.60.120.200">
    <property type="match status" value="1"/>
</dbReference>
<dbReference type="GeneTree" id="ENSGT00940000161534"/>
<dbReference type="InParanoid" id="H3CZ17"/>
<dbReference type="HOGENOM" id="CLU_015074_0_0_1"/>
<feature type="transmembrane region" description="Helical" evidence="8">
    <location>
        <begin position="664"/>
        <end position="683"/>
    </location>
</feature>
<dbReference type="InterPro" id="IPR046338">
    <property type="entry name" value="GAIN_dom_sf"/>
</dbReference>
<dbReference type="SMART" id="SM00159">
    <property type="entry name" value="PTX"/>
    <property type="match status" value="1"/>
</dbReference>
<evidence type="ECO:0000259" key="10">
    <source>
        <dbReference type="PROSITE" id="PS50261"/>
    </source>
</evidence>
<feature type="transmembrane region" description="Helical" evidence="8">
    <location>
        <begin position="752"/>
        <end position="777"/>
    </location>
</feature>
<keyword evidence="5 8" id="KW-0472">Membrane</keyword>
<dbReference type="Gene3D" id="1.20.1070.10">
    <property type="entry name" value="Rhodopsin 7-helix transmembrane proteins"/>
    <property type="match status" value="1"/>
</dbReference>
<evidence type="ECO:0000256" key="4">
    <source>
        <dbReference type="ARBA" id="ARBA00022989"/>
    </source>
</evidence>
<dbReference type="OMA" id="SCEQQFG"/>
<dbReference type="Pfam" id="PF00002">
    <property type="entry name" value="7tm_2"/>
    <property type="match status" value="1"/>
</dbReference>
<dbReference type="InterPro" id="IPR001759">
    <property type="entry name" value="PTX_dom"/>
</dbReference>
<dbReference type="Gene3D" id="2.60.220.50">
    <property type="match status" value="1"/>
</dbReference>
<evidence type="ECO:0000259" key="11">
    <source>
        <dbReference type="PROSITE" id="PS51828"/>
    </source>
</evidence>
<feature type="domain" description="G-protein coupled receptors family 2 profile 2" evidence="10">
    <location>
        <begin position="559"/>
        <end position="806"/>
    </location>
</feature>
<keyword evidence="6" id="KW-1015">Disulfide bond</keyword>
<keyword evidence="4 8" id="KW-1133">Transmembrane helix</keyword>
<evidence type="ECO:0000313" key="12">
    <source>
        <dbReference type="Ensembl" id="ENSTNIP00000013502.1"/>
    </source>
</evidence>
<dbReference type="FunFam" id="1.20.1070.10:FF:000252">
    <property type="entry name" value="Adhesion G protein-coupled receptor D2"/>
    <property type="match status" value="1"/>
</dbReference>
<dbReference type="STRING" id="99883.ENSTNIP00000013502"/>
<evidence type="ECO:0000256" key="2">
    <source>
        <dbReference type="ARBA" id="ARBA00007343"/>
    </source>
</evidence>
<dbReference type="GO" id="GO:0004930">
    <property type="term" value="F:G protein-coupled receptor activity"/>
    <property type="evidence" value="ECO:0007669"/>
    <property type="project" value="InterPro"/>
</dbReference>
<dbReference type="Ensembl" id="ENSTNIT00000013696.1">
    <property type="protein sequence ID" value="ENSTNIP00000013502.1"/>
    <property type="gene ID" value="ENSTNIG00000010589.1"/>
</dbReference>
<evidence type="ECO:0000256" key="7">
    <source>
        <dbReference type="PROSITE-ProRule" id="PRU01172"/>
    </source>
</evidence>
<evidence type="ECO:0000256" key="1">
    <source>
        <dbReference type="ARBA" id="ARBA00004141"/>
    </source>
</evidence>
<dbReference type="PROSITE" id="PS50261">
    <property type="entry name" value="G_PROTEIN_RECEP_F2_4"/>
    <property type="match status" value="1"/>
</dbReference>
<dbReference type="InterPro" id="IPR013320">
    <property type="entry name" value="ConA-like_dom_sf"/>
</dbReference>
<dbReference type="Proteomes" id="UP000007303">
    <property type="component" value="Unassembled WGS sequence"/>
</dbReference>
<dbReference type="PANTHER" id="PTHR12011:SF58">
    <property type="entry name" value="ADHESION G-PROTEIN COUPLED RECEPTOR D2"/>
    <property type="match status" value="1"/>
</dbReference>
<reference evidence="13" key="1">
    <citation type="journal article" date="2004" name="Nature">
        <title>Genome duplication in the teleost fish Tetraodon nigroviridis reveals the early vertebrate proto-karyotype.</title>
        <authorList>
            <person name="Jaillon O."/>
            <person name="Aury J.-M."/>
            <person name="Brunet F."/>
            <person name="Petit J.-L."/>
            <person name="Stange-Thomann N."/>
            <person name="Mauceli E."/>
            <person name="Bouneau L."/>
            <person name="Fischer C."/>
            <person name="Ozouf-Costaz C."/>
            <person name="Bernot A."/>
            <person name="Nicaud S."/>
            <person name="Jaffe D."/>
            <person name="Fisher S."/>
            <person name="Lutfalla G."/>
            <person name="Dossat C."/>
            <person name="Segurens B."/>
            <person name="Dasilva C."/>
            <person name="Salanoubat M."/>
            <person name="Levy M."/>
            <person name="Boudet N."/>
            <person name="Castellano S."/>
            <person name="Anthouard V."/>
            <person name="Jubin C."/>
            <person name="Castelli V."/>
            <person name="Katinka M."/>
            <person name="Vacherie B."/>
            <person name="Biemont C."/>
            <person name="Skalli Z."/>
            <person name="Cattolico L."/>
            <person name="Poulain J."/>
            <person name="De Berardinis V."/>
            <person name="Cruaud C."/>
            <person name="Duprat S."/>
            <person name="Brottier P."/>
            <person name="Coutanceau J.-P."/>
            <person name="Gouzy J."/>
            <person name="Parra G."/>
            <person name="Lardier G."/>
            <person name="Chapple C."/>
            <person name="McKernan K.J."/>
            <person name="McEwan P."/>
            <person name="Bosak S."/>
            <person name="Kellis M."/>
            <person name="Volff J.-N."/>
            <person name="Guigo R."/>
            <person name="Zody M.C."/>
            <person name="Mesirov J."/>
            <person name="Lindblad-Toh K."/>
            <person name="Birren B."/>
            <person name="Nusbaum C."/>
            <person name="Kahn D."/>
            <person name="Robinson-Rechavi M."/>
            <person name="Laudet V."/>
            <person name="Schachter V."/>
            <person name="Quetier F."/>
            <person name="Saurin W."/>
            <person name="Scarpelli C."/>
            <person name="Wincker P."/>
            <person name="Lander E.S."/>
            <person name="Weissenbach J."/>
            <person name="Roest Crollius H."/>
        </authorList>
    </citation>
    <scope>NUCLEOTIDE SEQUENCE [LARGE SCALE GENOMIC DNA]</scope>
</reference>
<dbReference type="Pfam" id="PF01825">
    <property type="entry name" value="GPS"/>
    <property type="match status" value="1"/>
</dbReference>
<keyword evidence="13" id="KW-1185">Reference proteome</keyword>
<dbReference type="PROSITE" id="PS51828">
    <property type="entry name" value="PTX_2"/>
    <property type="match status" value="1"/>
</dbReference>
<dbReference type="InterPro" id="IPR000832">
    <property type="entry name" value="GPCR_2_secretin-like"/>
</dbReference>
<feature type="transmembrane region" description="Helical" evidence="8">
    <location>
        <begin position="627"/>
        <end position="652"/>
    </location>
</feature>
<dbReference type="Pfam" id="PF00354">
    <property type="entry name" value="Pentaxin"/>
    <property type="match status" value="1"/>
</dbReference>
<proteinExistence type="inferred from homology"/>
<dbReference type="SUPFAM" id="SSF81321">
    <property type="entry name" value="Family A G protein-coupled receptor-like"/>
    <property type="match status" value="1"/>
</dbReference>
<dbReference type="PRINTS" id="PR00249">
    <property type="entry name" value="GPCRSECRETIN"/>
</dbReference>
<organism evidence="12 13">
    <name type="scientific">Tetraodon nigroviridis</name>
    <name type="common">Spotted green pufferfish</name>
    <name type="synonym">Chelonodon nigroviridis</name>
    <dbReference type="NCBI Taxonomy" id="99883"/>
    <lineage>
        <taxon>Eukaryota</taxon>
        <taxon>Metazoa</taxon>
        <taxon>Chordata</taxon>
        <taxon>Craniata</taxon>
        <taxon>Vertebrata</taxon>
        <taxon>Euteleostomi</taxon>
        <taxon>Actinopterygii</taxon>
        <taxon>Neopterygii</taxon>
        <taxon>Teleostei</taxon>
        <taxon>Neoteleostei</taxon>
        <taxon>Acanthomorphata</taxon>
        <taxon>Eupercaria</taxon>
        <taxon>Tetraodontiformes</taxon>
        <taxon>Tetradontoidea</taxon>
        <taxon>Tetraodontidae</taxon>
        <taxon>Tetraodon</taxon>
    </lineage>
</organism>
<dbReference type="InterPro" id="IPR017981">
    <property type="entry name" value="GPCR_2-like_7TM"/>
</dbReference>
<evidence type="ECO:0000259" key="9">
    <source>
        <dbReference type="PROSITE" id="PS50221"/>
    </source>
</evidence>
<evidence type="ECO:0000256" key="3">
    <source>
        <dbReference type="ARBA" id="ARBA00022692"/>
    </source>
</evidence>
<feature type="transmembrane region" description="Helical" evidence="8">
    <location>
        <begin position="703"/>
        <end position="731"/>
    </location>
</feature>
<dbReference type="GO" id="GO:0007166">
    <property type="term" value="P:cell surface receptor signaling pathway"/>
    <property type="evidence" value="ECO:0007669"/>
    <property type="project" value="InterPro"/>
</dbReference>
<sequence>IKKYPQKRSMTNTQFSTLTFPMEAHQAFARLNVSLPDLSSISICLRVQWNLDCAKVSTIFSYAAPVLTNEFQLRGQLDAQGRVLLALIIHGKHLPYKASFANDGAWHHVCVTWCRSSGRWAIYVDGDRKDAGSEADTSRDISGDGIFILGQDQDSFGGNFTEPFFGNITDLSVWDASLDGGQVRSLMACEPLTQKELFSWNLEHVSHHPGVQEVEVLLFCPDKTIKRKESPVYLSAALRGGNQLCCRRESACGGCDPAESYLKMEQQPHEALQPQPGTSARARVLKEGRFLLTDAALVEPTGGLAQASALLDMSARALGASRQQELQPADMLVLMQLLSVAADTPEPLTSNHSQQDLQEMSQNFISVADSLISEGSASKWQAIKEVVNGPMDVVRSIDQMVTKLSPHLMEKADHLTIQRANIRLAGLPHHYWFPDQLAPGVLGPGVGPGVGTSQEAASESGRYLGTILGSSVISTTVLGDQQPVSVAVSFQLQHRATVCLFDVSSTIPESGGWWSTKGCQAVSQQPGRTRCSCNHTTNFALLLQVYQSQQRSEENEKALQVLTFIGCGVSLCGLLFTFILFIAVGVPKSDRTTVHKNLIVALGVAELLLMCSDWVSDSELACFLVTALLHLFFMASFSWMLVEGLLLWSKVVSVNISEDHRMKLYYVIGWGLPVLIVGVTLAVSVDKYKADEHCWLNVEADTIWAFVGPVVFVLAVNAVVLCRVVMVTVASARRRAKMLSPSCASKMQTFDLTWAVTRPVLILLPVLGLTWLCGLLVHLSVVVAYIFITLNAFQGLYIFLVYAVYNSEVRNAIKRIKEKRKA</sequence>
<name>H3CZ17_TETNG</name>
<dbReference type="InterPro" id="IPR057244">
    <property type="entry name" value="GAIN_B"/>
</dbReference>
<evidence type="ECO:0000256" key="8">
    <source>
        <dbReference type="SAM" id="Phobius"/>
    </source>
</evidence>
<dbReference type="GO" id="GO:0005886">
    <property type="term" value="C:plasma membrane"/>
    <property type="evidence" value="ECO:0007669"/>
    <property type="project" value="TreeGrafter"/>
</dbReference>
<evidence type="ECO:0000256" key="5">
    <source>
        <dbReference type="ARBA" id="ARBA00023136"/>
    </source>
</evidence>
<feature type="transmembrane region" description="Helical" evidence="8">
    <location>
        <begin position="783"/>
        <end position="805"/>
    </location>
</feature>
<protein>
    <submittedName>
        <fullName evidence="12">Adhesion G protein-coupled receptor D2</fullName>
    </submittedName>
</protein>
<dbReference type="PANTHER" id="PTHR12011">
    <property type="entry name" value="ADHESION G-PROTEIN COUPLED RECEPTOR"/>
    <property type="match status" value="1"/>
</dbReference>
<dbReference type="SMART" id="SM00303">
    <property type="entry name" value="GPS"/>
    <property type="match status" value="1"/>
</dbReference>
<dbReference type="InterPro" id="IPR000203">
    <property type="entry name" value="GPS"/>
</dbReference>
<evidence type="ECO:0000256" key="6">
    <source>
        <dbReference type="ARBA" id="ARBA00023157"/>
    </source>
</evidence>
<comment type="subcellular location">
    <subcellularLocation>
        <location evidence="1">Membrane</location>
        <topology evidence="1">Multi-pass membrane protein</topology>
    </subcellularLocation>
</comment>
<dbReference type="GO" id="GO:0007189">
    <property type="term" value="P:adenylate cyclase-activating G protein-coupled receptor signaling pathway"/>
    <property type="evidence" value="ECO:0007669"/>
    <property type="project" value="TreeGrafter"/>
</dbReference>
<feature type="transmembrane region" description="Helical" evidence="8">
    <location>
        <begin position="561"/>
        <end position="586"/>
    </location>
</feature>
<dbReference type="SUPFAM" id="SSF49899">
    <property type="entry name" value="Concanavalin A-like lectins/glucanases"/>
    <property type="match status" value="1"/>
</dbReference>
<keyword evidence="3 8" id="KW-0812">Transmembrane</keyword>
<feature type="domain" description="GAIN-B" evidence="9">
    <location>
        <begin position="406"/>
        <end position="549"/>
    </location>
</feature>
<feature type="transmembrane region" description="Helical" evidence="8">
    <location>
        <begin position="598"/>
        <end position="615"/>
    </location>
</feature>
<accession>H3CZ17</accession>
<reference evidence="12" key="3">
    <citation type="submission" date="2025-09" db="UniProtKB">
        <authorList>
            <consortium name="Ensembl"/>
        </authorList>
    </citation>
    <scope>IDENTIFICATION</scope>
</reference>
<dbReference type="AlphaFoldDB" id="H3CZ17"/>
<comment type="similarity">
    <text evidence="2">Belongs to the G-protein coupled receptor 2 family. Adhesion G-protein coupled receptor (ADGR) subfamily.</text>
</comment>
<reference evidence="12" key="2">
    <citation type="submission" date="2025-08" db="UniProtKB">
        <authorList>
            <consortium name="Ensembl"/>
        </authorList>
    </citation>
    <scope>IDENTIFICATION</scope>
</reference>
<evidence type="ECO:0000313" key="13">
    <source>
        <dbReference type="Proteomes" id="UP000007303"/>
    </source>
</evidence>
<feature type="domain" description="Pentraxin (PTX)" evidence="11">
    <location>
        <begin position="14"/>
        <end position="220"/>
    </location>
</feature>
<comment type="caution">
    <text evidence="7">Lacks conserved residue(s) required for the propagation of feature annotation.</text>
</comment>